<gene>
    <name evidence="4" type="ORF">KIMC2_07150</name>
</gene>
<dbReference type="AlphaFoldDB" id="A0AAU9DMN6"/>
<reference evidence="4 5" key="1">
    <citation type="journal article" date="2023" name="Microbiol. Spectr.">
        <title>Symbiosis of Carpenter Bees with Uncharacterized Lactic Acid Bacteria Showing NAD Auxotrophy.</title>
        <authorList>
            <person name="Kawasaki S."/>
            <person name="Ozawa K."/>
            <person name="Mori T."/>
            <person name="Yamamoto A."/>
            <person name="Ito M."/>
            <person name="Ohkuma M."/>
            <person name="Sakamoto M."/>
            <person name="Matsutani M."/>
        </authorList>
    </citation>
    <scope>NUCLEOTIDE SEQUENCE [LARGE SCALE GENOMIC DNA]</scope>
    <source>
        <strain evidence="4 5">KimC2</strain>
    </source>
</reference>
<name>A0AAU9DMN6_9LACO</name>
<evidence type="ECO:0000313" key="5">
    <source>
        <dbReference type="Proteomes" id="UP001321804"/>
    </source>
</evidence>
<dbReference type="GO" id="GO:0043456">
    <property type="term" value="P:regulation of pentose-phosphate shunt"/>
    <property type="evidence" value="ECO:0007669"/>
    <property type="project" value="TreeGrafter"/>
</dbReference>
<protein>
    <submittedName>
        <fullName evidence="4">Phosphoglycerate mutase</fullName>
    </submittedName>
</protein>
<evidence type="ECO:0000256" key="1">
    <source>
        <dbReference type="ARBA" id="ARBA00022801"/>
    </source>
</evidence>
<sequence>MIELYLVRHGKTEWNDEHRLQGAWGDSPLLKEDLHRVKALAERLEGIEFAEIYSSPLKRAFETAQLLAKAMNYEKPIRIAEALREFDFGVMEGKRDEDLPEKYQAEVSYFFKEPEKYNGEKLHGESYQQAALRTKNFIISLLKTYSDQSKIILVSHGGILNILINALLQIPLKDYRKHGGITNASLTRVNVNDDHSAQLIDFNNTDHLNYLDSTDTI</sequence>
<feature type="binding site" evidence="3">
    <location>
        <position position="59"/>
    </location>
    <ligand>
        <name>substrate</name>
    </ligand>
</feature>
<keyword evidence="5" id="KW-1185">Reference proteome</keyword>
<dbReference type="InterPro" id="IPR029033">
    <property type="entry name" value="His_PPase_superfam"/>
</dbReference>
<accession>A0AAU9DMN6</accession>
<dbReference type="KEGG" id="xak:KIMC2_07150"/>
<organism evidence="4 5">
    <name type="scientific">Xylocopilactobacillus apis</name>
    <dbReference type="NCBI Taxonomy" id="2932183"/>
    <lineage>
        <taxon>Bacteria</taxon>
        <taxon>Bacillati</taxon>
        <taxon>Bacillota</taxon>
        <taxon>Bacilli</taxon>
        <taxon>Lactobacillales</taxon>
        <taxon>Lactobacillaceae</taxon>
        <taxon>Xylocopilactobacillus</taxon>
    </lineage>
</organism>
<evidence type="ECO:0000256" key="3">
    <source>
        <dbReference type="PIRSR" id="PIRSR613078-2"/>
    </source>
</evidence>
<feature type="active site" description="Tele-phosphohistidine intermediate" evidence="2">
    <location>
        <position position="9"/>
    </location>
</feature>
<dbReference type="InterPro" id="IPR051695">
    <property type="entry name" value="Phosphoglycerate_Mutase"/>
</dbReference>
<dbReference type="SMART" id="SM00855">
    <property type="entry name" value="PGAM"/>
    <property type="match status" value="1"/>
</dbReference>
<dbReference type="Pfam" id="PF00300">
    <property type="entry name" value="His_Phos_1"/>
    <property type="match status" value="1"/>
</dbReference>
<dbReference type="GO" id="GO:0005829">
    <property type="term" value="C:cytosol"/>
    <property type="evidence" value="ECO:0007669"/>
    <property type="project" value="TreeGrafter"/>
</dbReference>
<dbReference type="GO" id="GO:0004331">
    <property type="term" value="F:fructose-2,6-bisphosphate 2-phosphatase activity"/>
    <property type="evidence" value="ECO:0007669"/>
    <property type="project" value="TreeGrafter"/>
</dbReference>
<dbReference type="PANTHER" id="PTHR46517:SF1">
    <property type="entry name" value="FRUCTOSE-2,6-BISPHOSPHATASE TIGAR"/>
    <property type="match status" value="1"/>
</dbReference>
<evidence type="ECO:0000313" key="4">
    <source>
        <dbReference type="EMBL" id="BDR56153.1"/>
    </source>
</evidence>
<dbReference type="CDD" id="cd07067">
    <property type="entry name" value="HP_PGM_like"/>
    <property type="match status" value="1"/>
</dbReference>
<proteinExistence type="predicted"/>
<keyword evidence="1" id="KW-0378">Hydrolase</keyword>
<dbReference type="Proteomes" id="UP001321804">
    <property type="component" value="Chromosome"/>
</dbReference>
<dbReference type="SUPFAM" id="SSF53254">
    <property type="entry name" value="Phosphoglycerate mutase-like"/>
    <property type="match status" value="1"/>
</dbReference>
<dbReference type="PANTHER" id="PTHR46517">
    <property type="entry name" value="FRUCTOSE-2,6-BISPHOSPHATASE TIGAR"/>
    <property type="match status" value="1"/>
</dbReference>
<feature type="active site" description="Proton donor/acceptor" evidence="2">
    <location>
        <position position="85"/>
    </location>
</feature>
<dbReference type="EMBL" id="AP026801">
    <property type="protein sequence ID" value="BDR56153.1"/>
    <property type="molecule type" value="Genomic_DNA"/>
</dbReference>
<dbReference type="InterPro" id="IPR013078">
    <property type="entry name" value="His_Pase_superF_clade-1"/>
</dbReference>
<dbReference type="Gene3D" id="3.40.50.1240">
    <property type="entry name" value="Phosphoglycerate mutase-like"/>
    <property type="match status" value="1"/>
</dbReference>
<evidence type="ECO:0000256" key="2">
    <source>
        <dbReference type="PIRSR" id="PIRSR613078-1"/>
    </source>
</evidence>
<dbReference type="GO" id="GO:0045820">
    <property type="term" value="P:negative regulation of glycolytic process"/>
    <property type="evidence" value="ECO:0007669"/>
    <property type="project" value="TreeGrafter"/>
</dbReference>
<dbReference type="RefSeq" id="WP_317698024.1">
    <property type="nucleotide sequence ID" value="NZ_AP026801.1"/>
</dbReference>
<feature type="binding site" evidence="3">
    <location>
        <begin position="8"/>
        <end position="15"/>
    </location>
    <ligand>
        <name>substrate</name>
    </ligand>
</feature>